<feature type="transmembrane region" description="Helical" evidence="2">
    <location>
        <begin position="64"/>
        <end position="86"/>
    </location>
</feature>
<dbReference type="InterPro" id="IPR039672">
    <property type="entry name" value="MFS_2"/>
</dbReference>
<feature type="transmembrane region" description="Helical" evidence="2">
    <location>
        <begin position="204"/>
        <end position="225"/>
    </location>
</feature>
<dbReference type="Gene3D" id="1.20.1250.20">
    <property type="entry name" value="MFS general substrate transporter like domains"/>
    <property type="match status" value="2"/>
</dbReference>
<sequence>MKACSLRHREHRIVASTALPSAGQPGQADTLRPRTVAAYAATAGPTVILGLPFSVYLPPYIAEGGVISVALVGLLFSLTTIWDGVVDPLIGTMVDRVRTGLGAHRRWMLLALVPLALLLLALVTVGDRLPFAALFLMMVLFYSSYSLYEVAQLSWGSALVRTPRDSALLYGMRDWFAKIALILAFAAPAAAQILIPGVSLQGRIMAYASLFMLMVPIALYAIRLVPPRAVVAEPGIGWRSELRVSLAFPPLMLLLGVQFLNSFAFGSLTSLFVFFAAAVLDLDGQSAVLLFASFIGGAIASPVWTLLARRYGKPPMMIMMGLLISSLLIATLFQRPEGVGQAAGFSIMLGTGFVGLLFTHSMLADIIPGDALRCGRNRSAFLFALLNLMQKFGVAAAIAVSYLLLDLVGFDPKNGAAAARELHLVFGLQPTISWMIMIALLLLMRRALAREADPALAIAAARQ</sequence>
<accession>A0A246JSX3</accession>
<dbReference type="PANTHER" id="PTHR11328:SF24">
    <property type="entry name" value="MAJOR FACILITATOR SUPERFAMILY (MFS) PROFILE DOMAIN-CONTAINING PROTEIN"/>
    <property type="match status" value="1"/>
</dbReference>
<keyword evidence="4" id="KW-1185">Reference proteome</keyword>
<organism evidence="3 4">
    <name type="scientific">Sphingopyxis bauzanensis</name>
    <dbReference type="NCBI Taxonomy" id="651663"/>
    <lineage>
        <taxon>Bacteria</taxon>
        <taxon>Pseudomonadati</taxon>
        <taxon>Pseudomonadota</taxon>
        <taxon>Alphaproteobacteria</taxon>
        <taxon>Sphingomonadales</taxon>
        <taxon>Sphingomonadaceae</taxon>
        <taxon>Sphingopyxis</taxon>
    </lineage>
</organism>
<proteinExistence type="inferred from homology"/>
<feature type="transmembrane region" description="Helical" evidence="2">
    <location>
        <begin position="424"/>
        <end position="443"/>
    </location>
</feature>
<keyword evidence="2" id="KW-1133">Transmembrane helix</keyword>
<dbReference type="AlphaFoldDB" id="A0A246JSX3"/>
<keyword evidence="2" id="KW-0472">Membrane</keyword>
<dbReference type="GO" id="GO:0008643">
    <property type="term" value="P:carbohydrate transport"/>
    <property type="evidence" value="ECO:0007669"/>
    <property type="project" value="InterPro"/>
</dbReference>
<evidence type="ECO:0008006" key="5">
    <source>
        <dbReference type="Google" id="ProtNLM"/>
    </source>
</evidence>
<dbReference type="SUPFAM" id="SSF103473">
    <property type="entry name" value="MFS general substrate transporter"/>
    <property type="match status" value="1"/>
</dbReference>
<dbReference type="GO" id="GO:0005886">
    <property type="term" value="C:plasma membrane"/>
    <property type="evidence" value="ECO:0007669"/>
    <property type="project" value="TreeGrafter"/>
</dbReference>
<feature type="transmembrane region" description="Helical" evidence="2">
    <location>
        <begin position="175"/>
        <end position="198"/>
    </location>
</feature>
<dbReference type="Pfam" id="PF13347">
    <property type="entry name" value="MFS_2"/>
    <property type="match status" value="1"/>
</dbReference>
<feature type="transmembrane region" description="Helical" evidence="2">
    <location>
        <begin position="246"/>
        <end position="275"/>
    </location>
</feature>
<feature type="transmembrane region" description="Helical" evidence="2">
    <location>
        <begin position="107"/>
        <end position="125"/>
    </location>
</feature>
<dbReference type="GO" id="GO:0015293">
    <property type="term" value="F:symporter activity"/>
    <property type="evidence" value="ECO:0007669"/>
    <property type="project" value="InterPro"/>
</dbReference>
<dbReference type="PANTHER" id="PTHR11328">
    <property type="entry name" value="MAJOR FACILITATOR SUPERFAMILY DOMAIN-CONTAINING PROTEIN"/>
    <property type="match status" value="1"/>
</dbReference>
<gene>
    <name evidence="3" type="ORF">CDQ92_15405</name>
</gene>
<protein>
    <recommendedName>
        <fullName evidence="5">MFS transporter</fullName>
    </recommendedName>
</protein>
<feature type="transmembrane region" description="Helical" evidence="2">
    <location>
        <begin position="380"/>
        <end position="404"/>
    </location>
</feature>
<feature type="transmembrane region" description="Helical" evidence="2">
    <location>
        <begin position="287"/>
        <end position="308"/>
    </location>
</feature>
<evidence type="ECO:0000256" key="2">
    <source>
        <dbReference type="SAM" id="Phobius"/>
    </source>
</evidence>
<dbReference type="Proteomes" id="UP000197361">
    <property type="component" value="Unassembled WGS sequence"/>
</dbReference>
<name>A0A246JSX3_9SPHN</name>
<keyword evidence="2" id="KW-0812">Transmembrane</keyword>
<reference evidence="3" key="2">
    <citation type="submission" date="2017-06" db="EMBL/GenBank/DDBJ databases">
        <authorList>
            <person name="Kim H.J."/>
            <person name="Triplett B.A."/>
        </authorList>
    </citation>
    <scope>NUCLEOTIDE SEQUENCE</scope>
    <source>
        <strain evidence="3">DSM 22271</strain>
    </source>
</reference>
<evidence type="ECO:0000313" key="3">
    <source>
        <dbReference type="EMBL" id="OWQ96105.1"/>
    </source>
</evidence>
<comment type="caution">
    <text evidence="3">The sequence shown here is derived from an EMBL/GenBank/DDBJ whole genome shotgun (WGS) entry which is preliminary data.</text>
</comment>
<dbReference type="InterPro" id="IPR036259">
    <property type="entry name" value="MFS_trans_sf"/>
</dbReference>
<evidence type="ECO:0000313" key="4">
    <source>
        <dbReference type="Proteomes" id="UP000197361"/>
    </source>
</evidence>
<comment type="similarity">
    <text evidence="1">Belongs to the sodium:galactoside symporter (TC 2.A.2) family.</text>
</comment>
<feature type="transmembrane region" description="Helical" evidence="2">
    <location>
        <begin position="339"/>
        <end position="359"/>
    </location>
</feature>
<feature type="transmembrane region" description="Helical" evidence="2">
    <location>
        <begin position="36"/>
        <end position="58"/>
    </location>
</feature>
<evidence type="ECO:0000256" key="1">
    <source>
        <dbReference type="ARBA" id="ARBA00009617"/>
    </source>
</evidence>
<reference evidence="3" key="1">
    <citation type="journal article" date="2010" name="Int. J. Syst. Evol. Microbiol.">
        <title>Sphingopyxis bauzanensis sp. nov., a psychrophilic bacterium isolated from soil.</title>
        <authorList>
            <person name="Zhang D.C."/>
            <person name="Liu H.C."/>
            <person name="Xin Y.H."/>
            <person name="Zhou Y.G."/>
            <person name="Schinner F."/>
            <person name="Margesin R."/>
        </authorList>
    </citation>
    <scope>NUCLEOTIDE SEQUENCE [LARGE SCALE GENOMIC DNA]</scope>
    <source>
        <strain evidence="3">DSM 22271</strain>
    </source>
</reference>
<feature type="transmembrane region" description="Helical" evidence="2">
    <location>
        <begin position="131"/>
        <end position="155"/>
    </location>
</feature>
<feature type="transmembrane region" description="Helical" evidence="2">
    <location>
        <begin position="315"/>
        <end position="333"/>
    </location>
</feature>
<dbReference type="EMBL" id="NISK01000003">
    <property type="protein sequence ID" value="OWQ96105.1"/>
    <property type="molecule type" value="Genomic_DNA"/>
</dbReference>